<feature type="region of interest" description="Disordered" evidence="1">
    <location>
        <begin position="1"/>
        <end position="31"/>
    </location>
</feature>
<dbReference type="AlphaFoldDB" id="A0AAD5V179"/>
<name>A0AAD5V179_9APHY</name>
<dbReference type="EMBL" id="JANAWD010000311">
    <property type="protein sequence ID" value="KAJ3481650.1"/>
    <property type="molecule type" value="Genomic_DNA"/>
</dbReference>
<evidence type="ECO:0000313" key="3">
    <source>
        <dbReference type="Proteomes" id="UP001212997"/>
    </source>
</evidence>
<accession>A0AAD5V179</accession>
<protein>
    <submittedName>
        <fullName evidence="2">Uncharacterized protein</fullName>
    </submittedName>
</protein>
<organism evidence="2 3">
    <name type="scientific">Meripilus lineatus</name>
    <dbReference type="NCBI Taxonomy" id="2056292"/>
    <lineage>
        <taxon>Eukaryota</taxon>
        <taxon>Fungi</taxon>
        <taxon>Dikarya</taxon>
        <taxon>Basidiomycota</taxon>
        <taxon>Agaricomycotina</taxon>
        <taxon>Agaricomycetes</taxon>
        <taxon>Polyporales</taxon>
        <taxon>Meripilaceae</taxon>
        <taxon>Meripilus</taxon>
    </lineage>
</organism>
<feature type="region of interest" description="Disordered" evidence="1">
    <location>
        <begin position="333"/>
        <end position="380"/>
    </location>
</feature>
<feature type="compositionally biased region" description="Low complexity" evidence="1">
    <location>
        <begin position="140"/>
        <end position="151"/>
    </location>
</feature>
<comment type="caution">
    <text evidence="2">The sequence shown here is derived from an EMBL/GenBank/DDBJ whole genome shotgun (WGS) entry which is preliminary data.</text>
</comment>
<feature type="compositionally biased region" description="Low complexity" evidence="1">
    <location>
        <begin position="267"/>
        <end position="277"/>
    </location>
</feature>
<feature type="compositionally biased region" description="Polar residues" evidence="1">
    <location>
        <begin position="1"/>
        <end position="15"/>
    </location>
</feature>
<reference evidence="2" key="1">
    <citation type="submission" date="2022-07" db="EMBL/GenBank/DDBJ databases">
        <title>Genome Sequence of Physisporinus lineatus.</title>
        <authorList>
            <person name="Buettner E."/>
        </authorList>
    </citation>
    <scope>NUCLEOTIDE SEQUENCE</scope>
    <source>
        <strain evidence="2">VT162</strain>
    </source>
</reference>
<feature type="region of interest" description="Disordered" evidence="1">
    <location>
        <begin position="233"/>
        <end position="277"/>
    </location>
</feature>
<keyword evidence="3" id="KW-1185">Reference proteome</keyword>
<evidence type="ECO:0000313" key="2">
    <source>
        <dbReference type="EMBL" id="KAJ3481650.1"/>
    </source>
</evidence>
<sequence length="393" mass="44156">MSSQSLSRSPTSATKNHVLRSRISREDLPTCTPPNRIYGNFRCTTPFDEQRFDLSARRDSTMSTPRTVRNLTITDPFRSPIVESDWDADDELEDSLFGDSLQDALAAIALVTRDYDIENQDSDFFDSDHEDLPSPTLYESASTATNSSKSSLRGVLNEDEEDEVFLNNGKRDGDNIKDVNVEDRGTYILTRTLIRPFQTRKPTALSFFSALVSPEPVKSLPRAFNLIHHRHSYSSETINPPSRPTSPFSFYSNNHSGGTGSLNSHTPPSSRPASPSSGIPDSLRVFPFLLNNPLFEEDIDHREETWAKQKLGLWNIEISVKVETEVTVESETESEFEPNSNLKLNPNPSVTTTTQTSISEEGQFGIYDPEGRGMLGPKDQLRRRVFSPMKRVQ</sequence>
<feature type="compositionally biased region" description="Low complexity" evidence="1">
    <location>
        <begin position="337"/>
        <end position="349"/>
    </location>
</feature>
<feature type="compositionally biased region" description="Polar residues" evidence="1">
    <location>
        <begin position="350"/>
        <end position="360"/>
    </location>
</feature>
<feature type="region of interest" description="Disordered" evidence="1">
    <location>
        <begin position="124"/>
        <end position="154"/>
    </location>
</feature>
<feature type="compositionally biased region" description="Polar residues" evidence="1">
    <location>
        <begin position="234"/>
        <end position="266"/>
    </location>
</feature>
<dbReference type="Proteomes" id="UP001212997">
    <property type="component" value="Unassembled WGS sequence"/>
</dbReference>
<evidence type="ECO:0000256" key="1">
    <source>
        <dbReference type="SAM" id="MobiDB-lite"/>
    </source>
</evidence>
<gene>
    <name evidence="2" type="ORF">NLI96_g7515</name>
</gene>
<proteinExistence type="predicted"/>